<dbReference type="OrthoDB" id="4393931at2"/>
<gene>
    <name evidence="1" type="ORF">FAZ19_19985</name>
</gene>
<reference evidence="1 2" key="1">
    <citation type="submission" date="2019-04" db="EMBL/GenBank/DDBJ databases">
        <title>Sphingobacterium olei sp. nov., isolated from oil-contaminated soil.</title>
        <authorList>
            <person name="Liu B."/>
        </authorList>
    </citation>
    <scope>NUCLEOTIDE SEQUENCE [LARGE SCALE GENOMIC DNA]</scope>
    <source>
        <strain evidence="1 2">Y3L14</strain>
    </source>
</reference>
<dbReference type="Proteomes" id="UP000309872">
    <property type="component" value="Unassembled WGS sequence"/>
</dbReference>
<dbReference type="Pfam" id="PF18845">
    <property type="entry name" value="baeRF_family3"/>
    <property type="match status" value="1"/>
</dbReference>
<dbReference type="AlphaFoldDB" id="A0A4U0GUJ0"/>
<accession>A0A4U0GUJ0</accession>
<name>A0A4U0GUJ0_9SPHI</name>
<organism evidence="1 2">
    <name type="scientific">Sphingobacterium alkalisoli</name>
    <dbReference type="NCBI Taxonomy" id="1874115"/>
    <lineage>
        <taxon>Bacteria</taxon>
        <taxon>Pseudomonadati</taxon>
        <taxon>Bacteroidota</taxon>
        <taxon>Sphingobacteriia</taxon>
        <taxon>Sphingobacteriales</taxon>
        <taxon>Sphingobacteriaceae</taxon>
        <taxon>Sphingobacterium</taxon>
    </lineage>
</organism>
<evidence type="ECO:0000313" key="1">
    <source>
        <dbReference type="EMBL" id="TJY62750.1"/>
    </source>
</evidence>
<dbReference type="EMBL" id="SUKA01000007">
    <property type="protein sequence ID" value="TJY62750.1"/>
    <property type="molecule type" value="Genomic_DNA"/>
</dbReference>
<proteinExistence type="predicted"/>
<dbReference type="InterPro" id="IPR041289">
    <property type="entry name" value="Bact_RF_family3"/>
</dbReference>
<keyword evidence="2" id="KW-1185">Reference proteome</keyword>
<dbReference type="RefSeq" id="WP_136822537.1">
    <property type="nucleotide sequence ID" value="NZ_BMJX01000007.1"/>
</dbReference>
<protein>
    <submittedName>
        <fullName evidence="1">Uncharacterized protein</fullName>
    </submittedName>
</protein>
<sequence>MNFKKQLEKLAHETSTPCVTISLNTHRTHPDNVKDELTLKNLLKEAKDRVSSEFDKRSVASLLEKIDQLASKIDVNYNLDSLHIFLSNDTEEIIKSAWTTTNQGVHISSNFAIRSLIKLYSRSENYLLMLLSQSGVQLYEAVNDAIIKEISNEDFPFSENEHYITNSDKASDGKQVDNMVREFLNKVDKALMEVHNETGLPCVVVCTEDNYSRLQQVADRPSIYLGYSAIDYNNAATHQIVKQSWEIINDLQTQRRADAIAEMKEAVAQAKVLTDLQEIYQASIDGRGDLLIVHQKFSQAVIMKDERTFDLIEEASQPNAIDDITSNIAWEVLSQKGRVVFTAQEDIKDLGEIVLKVRY</sequence>
<evidence type="ECO:0000313" key="2">
    <source>
        <dbReference type="Proteomes" id="UP000309872"/>
    </source>
</evidence>
<comment type="caution">
    <text evidence="1">The sequence shown here is derived from an EMBL/GenBank/DDBJ whole genome shotgun (WGS) entry which is preliminary data.</text>
</comment>